<dbReference type="PANTHER" id="PTHR35526:SF6">
    <property type="entry name" value="SLR1861 PROTEIN"/>
    <property type="match status" value="1"/>
</dbReference>
<dbReference type="PANTHER" id="PTHR35526">
    <property type="entry name" value="ANTI-SIGMA-F FACTOR RSBW-RELATED"/>
    <property type="match status" value="1"/>
</dbReference>
<dbReference type="SUPFAM" id="SSF55874">
    <property type="entry name" value="ATPase domain of HSP90 chaperone/DNA topoisomerase II/histidine kinase"/>
    <property type="match status" value="1"/>
</dbReference>
<evidence type="ECO:0000313" key="4">
    <source>
        <dbReference type="EMBL" id="CVK31570.1"/>
    </source>
</evidence>
<feature type="region of interest" description="Disordered" evidence="2">
    <location>
        <begin position="79"/>
        <end position="101"/>
    </location>
</feature>
<dbReference type="InterPro" id="IPR003594">
    <property type="entry name" value="HATPase_dom"/>
</dbReference>
<dbReference type="Proteomes" id="UP000069850">
    <property type="component" value="Chromosome 1"/>
</dbReference>
<keyword evidence="4" id="KW-0808">Transferase</keyword>
<dbReference type="GO" id="GO:0004674">
    <property type="term" value="F:protein serine/threonine kinase activity"/>
    <property type="evidence" value="ECO:0007669"/>
    <property type="project" value="UniProtKB-KW"/>
</dbReference>
<protein>
    <submittedName>
        <fullName evidence="4">Putative anti-sigma regulatory factor, serine/threonine protein kinase</fullName>
        <ecNumber evidence="4">2.7.11.1</ecNumber>
    </submittedName>
</protein>
<dbReference type="AlphaFoldDB" id="A0A0X3BIE9"/>
<feature type="compositionally biased region" description="Acidic residues" evidence="2">
    <location>
        <begin position="88"/>
        <end position="97"/>
    </location>
</feature>
<organism evidence="4 5">
    <name type="scientific">Methanoculleus bourgensis</name>
    <dbReference type="NCBI Taxonomy" id="83986"/>
    <lineage>
        <taxon>Archaea</taxon>
        <taxon>Methanobacteriati</taxon>
        <taxon>Methanobacteriota</taxon>
        <taxon>Stenosarchaea group</taxon>
        <taxon>Methanomicrobia</taxon>
        <taxon>Methanomicrobiales</taxon>
        <taxon>Methanomicrobiaceae</taxon>
        <taxon>Methanoculleus</taxon>
    </lineage>
</organism>
<keyword evidence="1 4" id="KW-0418">Kinase</keyword>
<dbReference type="Pfam" id="PF13581">
    <property type="entry name" value="HATPase_c_2"/>
    <property type="match status" value="1"/>
</dbReference>
<feature type="domain" description="Histidine kinase/HSP90-like ATPase" evidence="3">
    <location>
        <begin position="10"/>
        <end position="131"/>
    </location>
</feature>
<dbReference type="EC" id="2.7.11.1" evidence="4"/>
<reference evidence="4 5" key="1">
    <citation type="submission" date="2016-01" db="EMBL/GenBank/DDBJ databases">
        <authorList>
            <person name="Manzoor S."/>
        </authorList>
    </citation>
    <scope>NUCLEOTIDE SEQUENCE [LARGE SCALE GENOMIC DNA]</scope>
    <source>
        <strain evidence="4">Methanoculleus sp MAB1</strain>
    </source>
</reference>
<dbReference type="InterPro" id="IPR050267">
    <property type="entry name" value="Anti-sigma-factor_SerPK"/>
</dbReference>
<dbReference type="Gene3D" id="3.30.565.10">
    <property type="entry name" value="Histidine kinase-like ATPase, C-terminal domain"/>
    <property type="match status" value="1"/>
</dbReference>
<dbReference type="InterPro" id="IPR036890">
    <property type="entry name" value="HATPase_C_sf"/>
</dbReference>
<evidence type="ECO:0000259" key="3">
    <source>
        <dbReference type="Pfam" id="PF13581"/>
    </source>
</evidence>
<evidence type="ECO:0000256" key="2">
    <source>
        <dbReference type="SAM" id="MobiDB-lite"/>
    </source>
</evidence>
<evidence type="ECO:0000256" key="1">
    <source>
        <dbReference type="ARBA" id="ARBA00022527"/>
    </source>
</evidence>
<sequence>MKMEEVTIDAAISSLPGALASVTEILGRLGVPEKTVRELELAVDEAVTNIMLHGYTSLEGLIRLSCRRDGDMVRIRIEDEAPPFDPTEVPEPDLGGDADERPIGGLGIHFIRKMTDEIRYERTEGRNILILGKRIKTSDGR</sequence>
<dbReference type="KEGG" id="mema:MMAB1_0353"/>
<name>A0A0X3BIE9_9EURY</name>
<gene>
    <name evidence="4" type="primary">rsbW</name>
    <name evidence="4" type="ORF">MMAB1_0353</name>
</gene>
<accession>A0A0X3BIE9</accession>
<dbReference type="CDD" id="cd16936">
    <property type="entry name" value="HATPase_RsbW-like"/>
    <property type="match status" value="1"/>
</dbReference>
<keyword evidence="1 4" id="KW-0723">Serine/threonine-protein kinase</keyword>
<proteinExistence type="predicted"/>
<dbReference type="EMBL" id="LT158599">
    <property type="protein sequence ID" value="CVK31570.1"/>
    <property type="molecule type" value="Genomic_DNA"/>
</dbReference>
<evidence type="ECO:0000313" key="5">
    <source>
        <dbReference type="Proteomes" id="UP000069850"/>
    </source>
</evidence>